<name>A0ABS8CQI7_9RHOB</name>
<gene>
    <name evidence="1" type="ORF">H0485_16650</name>
</gene>
<dbReference type="RefSeq" id="WP_226937087.1">
    <property type="nucleotide sequence ID" value="NZ_JACDXX010000018.1"/>
</dbReference>
<keyword evidence="2" id="KW-1185">Reference proteome</keyword>
<sequence>MKADAAQCHACIYWQNPVLELRQDPFYEPCPEHDSLRRVAPLDAAHANIQFHHGNCRNEQCFDNMTIQPTNDNGIGRSAHDPGFGWLEVI</sequence>
<reference evidence="1 2" key="1">
    <citation type="submission" date="2020-07" db="EMBL/GenBank/DDBJ databases">
        <title>Pseudogemmobacter sp. nov., isolated from poultry manure in Taiwan.</title>
        <authorList>
            <person name="Lin S.-Y."/>
            <person name="Tang Y.-S."/>
            <person name="Young C.-C."/>
        </authorList>
    </citation>
    <scope>NUCLEOTIDE SEQUENCE [LARGE SCALE GENOMIC DNA]</scope>
    <source>
        <strain evidence="1 2">CC-YST710</strain>
    </source>
</reference>
<evidence type="ECO:0000313" key="1">
    <source>
        <dbReference type="EMBL" id="MCB5411623.1"/>
    </source>
</evidence>
<accession>A0ABS8CQI7</accession>
<protein>
    <submittedName>
        <fullName evidence="1">Uncharacterized protein</fullName>
    </submittedName>
</protein>
<organism evidence="1 2">
    <name type="scientific">Pseudogemmobacter faecipullorum</name>
    <dbReference type="NCBI Taxonomy" id="2755041"/>
    <lineage>
        <taxon>Bacteria</taxon>
        <taxon>Pseudomonadati</taxon>
        <taxon>Pseudomonadota</taxon>
        <taxon>Alphaproteobacteria</taxon>
        <taxon>Rhodobacterales</taxon>
        <taxon>Paracoccaceae</taxon>
        <taxon>Pseudogemmobacter</taxon>
    </lineage>
</organism>
<dbReference type="Proteomes" id="UP001198571">
    <property type="component" value="Unassembled WGS sequence"/>
</dbReference>
<dbReference type="EMBL" id="JACDXX010000018">
    <property type="protein sequence ID" value="MCB5411623.1"/>
    <property type="molecule type" value="Genomic_DNA"/>
</dbReference>
<proteinExistence type="predicted"/>
<comment type="caution">
    <text evidence="1">The sequence shown here is derived from an EMBL/GenBank/DDBJ whole genome shotgun (WGS) entry which is preliminary data.</text>
</comment>
<evidence type="ECO:0000313" key="2">
    <source>
        <dbReference type="Proteomes" id="UP001198571"/>
    </source>
</evidence>